<accession>A0ABV2AHG0</accession>
<feature type="region of interest" description="Disordered" evidence="1">
    <location>
        <begin position="136"/>
        <end position="207"/>
    </location>
</feature>
<dbReference type="Pfam" id="PF23191">
    <property type="entry name" value="WHD_MCM3_C"/>
    <property type="match status" value="1"/>
</dbReference>
<name>A0ABV2AHG0_9EUKA</name>
<gene>
    <name evidence="4" type="ORF">MHBO_000980</name>
</gene>
<proteinExistence type="predicted"/>
<evidence type="ECO:0000259" key="2">
    <source>
        <dbReference type="Pfam" id="PF17855"/>
    </source>
</evidence>
<dbReference type="Pfam" id="PF17855">
    <property type="entry name" value="MCM_lid"/>
    <property type="match status" value="1"/>
</dbReference>
<dbReference type="InterPro" id="IPR027417">
    <property type="entry name" value="P-loop_NTPase"/>
</dbReference>
<dbReference type="InterPro" id="IPR041562">
    <property type="entry name" value="MCM_lid"/>
</dbReference>
<evidence type="ECO:0000259" key="3">
    <source>
        <dbReference type="Pfam" id="PF23191"/>
    </source>
</evidence>
<reference evidence="4 5" key="1">
    <citation type="journal article" date="2024" name="BMC Biol.">
        <title>Comparative genomics of Ascetosporea gives new insight into the evolutionary basis for animal parasitism in Rhizaria.</title>
        <authorList>
            <person name="Hiltunen Thoren M."/>
            <person name="Onut-Brannstrom I."/>
            <person name="Alfjorden A."/>
            <person name="Peckova H."/>
            <person name="Swords F."/>
            <person name="Hooper C."/>
            <person name="Holzer A.S."/>
            <person name="Bass D."/>
            <person name="Burki F."/>
        </authorList>
    </citation>
    <scope>NUCLEOTIDE SEQUENCE [LARGE SCALE GENOMIC DNA]</scope>
    <source>
        <strain evidence="4">20-A016</strain>
    </source>
</reference>
<comment type="caution">
    <text evidence="4">The sequence shown here is derived from an EMBL/GenBank/DDBJ whole genome shotgun (WGS) entry which is preliminary data.</text>
</comment>
<evidence type="ECO:0008006" key="6">
    <source>
        <dbReference type="Google" id="ProtNLM"/>
    </source>
</evidence>
<evidence type="ECO:0000256" key="1">
    <source>
        <dbReference type="SAM" id="MobiDB-lite"/>
    </source>
</evidence>
<dbReference type="EMBL" id="JBDODL010000203">
    <property type="protein sequence ID" value="MES1919116.1"/>
    <property type="molecule type" value="Genomic_DNA"/>
</dbReference>
<dbReference type="Proteomes" id="UP001439008">
    <property type="component" value="Unassembled WGS sequence"/>
</dbReference>
<dbReference type="PANTHER" id="PTHR11630:SF46">
    <property type="entry name" value="DNA REPLICATION LICENSING FACTOR MCM3-RELATED"/>
    <property type="match status" value="1"/>
</dbReference>
<keyword evidence="5" id="KW-1185">Reference proteome</keyword>
<feature type="domain" description="MCM3-like winged helix" evidence="3">
    <location>
        <begin position="208"/>
        <end position="277"/>
    </location>
</feature>
<sequence>MDEVEENGETEIFERFDRLLNDKPFFEEQINGQKIRKKNQFFTLDFMRKYIEYAKTQSHPVLSKEATEKICAAYCLIRNREENTTLPITARYVETMIRFATAHAKLRLSQIVEEIDVEKSLEILLYSLGGEAALSANEENEMSDKENDVQSTQIEPVDPVSKKSKSALKKAPMRRKLSHKKDEKKSKKLKKRQKVESDEEKENKPSERIDETRKKIVMTVISRLTRRSGLDITVSEVMNIVNKQTERKFEKKEFDEIIRSLEESNKIMVADNIIHRI</sequence>
<feature type="compositionally biased region" description="Basic residues" evidence="1">
    <location>
        <begin position="162"/>
        <end position="179"/>
    </location>
</feature>
<organism evidence="4 5">
    <name type="scientific">Bonamia ostreae</name>
    <dbReference type="NCBI Taxonomy" id="126728"/>
    <lineage>
        <taxon>Eukaryota</taxon>
        <taxon>Sar</taxon>
        <taxon>Rhizaria</taxon>
        <taxon>Endomyxa</taxon>
        <taxon>Ascetosporea</taxon>
        <taxon>Haplosporida</taxon>
        <taxon>Bonamia</taxon>
    </lineage>
</organism>
<dbReference type="Gene3D" id="3.40.50.300">
    <property type="entry name" value="P-loop containing nucleotide triphosphate hydrolases"/>
    <property type="match status" value="1"/>
</dbReference>
<protein>
    <recommendedName>
        <fullName evidence="6">DNA helicase</fullName>
    </recommendedName>
</protein>
<dbReference type="InterPro" id="IPR056575">
    <property type="entry name" value="WH_MCM3_C"/>
</dbReference>
<dbReference type="PANTHER" id="PTHR11630">
    <property type="entry name" value="DNA REPLICATION LICENSING FACTOR MCM FAMILY MEMBER"/>
    <property type="match status" value="1"/>
</dbReference>
<evidence type="ECO:0000313" key="5">
    <source>
        <dbReference type="Proteomes" id="UP001439008"/>
    </source>
</evidence>
<dbReference type="InterPro" id="IPR031327">
    <property type="entry name" value="MCM"/>
</dbReference>
<evidence type="ECO:0000313" key="4">
    <source>
        <dbReference type="EMBL" id="MES1919116.1"/>
    </source>
</evidence>
<feature type="domain" description="MCM AAA-lid" evidence="2">
    <location>
        <begin position="45"/>
        <end position="127"/>
    </location>
</feature>